<dbReference type="GeneID" id="19137639"/>
<gene>
    <name evidence="8" type="ORF">COCSADRAFT_344055</name>
</gene>
<dbReference type="Gene3D" id="3.50.50.60">
    <property type="entry name" value="FAD/NAD(P)-binding domain"/>
    <property type="match status" value="1"/>
</dbReference>
<dbReference type="PANTHER" id="PTHR43098">
    <property type="entry name" value="L-ORNITHINE N(5)-MONOOXYGENASE-RELATED"/>
    <property type="match status" value="1"/>
</dbReference>
<dbReference type="Proteomes" id="UP000016934">
    <property type="component" value="Unassembled WGS sequence"/>
</dbReference>
<dbReference type="InterPro" id="IPR050775">
    <property type="entry name" value="FAD-binding_Monooxygenases"/>
</dbReference>
<sequence>MDMKQRFPGSEELRAYFQHVAEVWVLRKDTEFNSFVSSAAWGEDDVKWTVKTNTGATYKVEFLLLSTGFVVKRVFQRLDCVAVSMKPTQHWLGTFLYPSDWPHEEPDFRGKNVAVVATGIQLAQELSKVAAHLTVFQRTLNMSLPMGQVNYELPQQAIPKPDCPKLFAEWPDSFSGFSSNFLPRSTFDDRPEQRLKTYEELWKQGDFKFWLATYNDMLFTQEGHCEAFNFWRDKTSAKISEPKVVDILAPMEQPYAFGYSLPAQQPRKLA</sequence>
<name>M2SWS7_COCSN</name>
<keyword evidence="6" id="KW-0560">Oxidoreductase</keyword>
<dbReference type="KEGG" id="bsc:COCSADRAFT_344055"/>
<dbReference type="AlphaFoldDB" id="M2SWS7"/>
<evidence type="ECO:0000313" key="8">
    <source>
        <dbReference type="EMBL" id="EMD61287.1"/>
    </source>
</evidence>
<proteinExistence type="inferred from homology"/>
<keyword evidence="7" id="KW-0503">Monooxygenase</keyword>
<evidence type="ECO:0000256" key="3">
    <source>
        <dbReference type="ARBA" id="ARBA00022630"/>
    </source>
</evidence>
<dbReference type="eggNOG" id="KOG1399">
    <property type="taxonomic scope" value="Eukaryota"/>
</dbReference>
<organism evidence="8 9">
    <name type="scientific">Cochliobolus sativus (strain ND90Pr / ATCC 201652)</name>
    <name type="common">Common root rot and spot blotch fungus</name>
    <name type="synonym">Bipolaris sorokiniana</name>
    <dbReference type="NCBI Taxonomy" id="665912"/>
    <lineage>
        <taxon>Eukaryota</taxon>
        <taxon>Fungi</taxon>
        <taxon>Dikarya</taxon>
        <taxon>Ascomycota</taxon>
        <taxon>Pezizomycotina</taxon>
        <taxon>Dothideomycetes</taxon>
        <taxon>Pleosporomycetidae</taxon>
        <taxon>Pleosporales</taxon>
        <taxon>Pleosporineae</taxon>
        <taxon>Pleosporaceae</taxon>
        <taxon>Bipolaris</taxon>
    </lineage>
</organism>
<comment type="similarity">
    <text evidence="2">Belongs to the FAD-binding monooxygenase family.</text>
</comment>
<dbReference type="PANTHER" id="PTHR43098:SF3">
    <property type="entry name" value="L-ORNITHINE N(5)-MONOOXYGENASE-RELATED"/>
    <property type="match status" value="1"/>
</dbReference>
<evidence type="ECO:0000256" key="4">
    <source>
        <dbReference type="ARBA" id="ARBA00022827"/>
    </source>
</evidence>
<keyword evidence="4" id="KW-0274">FAD</keyword>
<keyword evidence="9" id="KW-1185">Reference proteome</keyword>
<reference evidence="9" key="2">
    <citation type="journal article" date="2013" name="PLoS Genet.">
        <title>Comparative genome structure, secondary metabolite, and effector coding capacity across Cochliobolus pathogens.</title>
        <authorList>
            <person name="Condon B.J."/>
            <person name="Leng Y."/>
            <person name="Wu D."/>
            <person name="Bushley K.E."/>
            <person name="Ohm R.A."/>
            <person name="Otillar R."/>
            <person name="Martin J."/>
            <person name="Schackwitz W."/>
            <person name="Grimwood J."/>
            <person name="MohdZainudin N."/>
            <person name="Xue C."/>
            <person name="Wang R."/>
            <person name="Manning V.A."/>
            <person name="Dhillon B."/>
            <person name="Tu Z.J."/>
            <person name="Steffenson B.J."/>
            <person name="Salamov A."/>
            <person name="Sun H."/>
            <person name="Lowry S."/>
            <person name="LaButti K."/>
            <person name="Han J."/>
            <person name="Copeland A."/>
            <person name="Lindquist E."/>
            <person name="Barry K."/>
            <person name="Schmutz J."/>
            <person name="Baker S.E."/>
            <person name="Ciuffetti L.M."/>
            <person name="Grigoriev I.V."/>
            <person name="Zhong S."/>
            <person name="Turgeon B.G."/>
        </authorList>
    </citation>
    <scope>NUCLEOTIDE SEQUENCE [LARGE SCALE GENOMIC DNA]</scope>
    <source>
        <strain evidence="9">ND90Pr / ATCC 201652</strain>
    </source>
</reference>
<dbReference type="EMBL" id="KB445648">
    <property type="protein sequence ID" value="EMD61287.1"/>
    <property type="molecule type" value="Genomic_DNA"/>
</dbReference>
<dbReference type="HOGENOM" id="CLU_1030625_0_0_1"/>
<evidence type="ECO:0000313" key="9">
    <source>
        <dbReference type="Proteomes" id="UP000016934"/>
    </source>
</evidence>
<protein>
    <recommendedName>
        <fullName evidence="10">FAD/NAD(P)-binding domain-containing protein</fullName>
    </recommendedName>
</protein>
<dbReference type="SUPFAM" id="SSF51905">
    <property type="entry name" value="FAD/NAD(P)-binding domain"/>
    <property type="match status" value="1"/>
</dbReference>
<keyword evidence="5" id="KW-0521">NADP</keyword>
<evidence type="ECO:0000256" key="2">
    <source>
        <dbReference type="ARBA" id="ARBA00010139"/>
    </source>
</evidence>
<dbReference type="RefSeq" id="XP_007702678.1">
    <property type="nucleotide sequence ID" value="XM_007704488.1"/>
</dbReference>
<dbReference type="GO" id="GO:0004497">
    <property type="term" value="F:monooxygenase activity"/>
    <property type="evidence" value="ECO:0007669"/>
    <property type="project" value="UniProtKB-KW"/>
</dbReference>
<reference evidence="8 9" key="1">
    <citation type="journal article" date="2012" name="PLoS Pathog.">
        <title>Diverse lifestyles and strategies of plant pathogenesis encoded in the genomes of eighteen Dothideomycetes fungi.</title>
        <authorList>
            <person name="Ohm R.A."/>
            <person name="Feau N."/>
            <person name="Henrissat B."/>
            <person name="Schoch C.L."/>
            <person name="Horwitz B.A."/>
            <person name="Barry K.W."/>
            <person name="Condon B.J."/>
            <person name="Copeland A.C."/>
            <person name="Dhillon B."/>
            <person name="Glaser F."/>
            <person name="Hesse C.N."/>
            <person name="Kosti I."/>
            <person name="LaButti K."/>
            <person name="Lindquist E.A."/>
            <person name="Lucas S."/>
            <person name="Salamov A.A."/>
            <person name="Bradshaw R.E."/>
            <person name="Ciuffetti L."/>
            <person name="Hamelin R.C."/>
            <person name="Kema G.H.J."/>
            <person name="Lawrence C."/>
            <person name="Scott J.A."/>
            <person name="Spatafora J.W."/>
            <person name="Turgeon B.G."/>
            <person name="de Wit P.J.G.M."/>
            <person name="Zhong S."/>
            <person name="Goodwin S.B."/>
            <person name="Grigoriev I.V."/>
        </authorList>
    </citation>
    <scope>NUCLEOTIDE SEQUENCE [LARGE SCALE GENOMIC DNA]</scope>
    <source>
        <strain evidence="9">ND90Pr / ATCC 201652</strain>
    </source>
</reference>
<evidence type="ECO:0000256" key="5">
    <source>
        <dbReference type="ARBA" id="ARBA00022857"/>
    </source>
</evidence>
<dbReference type="OrthoDB" id="66881at2759"/>
<evidence type="ECO:0000256" key="1">
    <source>
        <dbReference type="ARBA" id="ARBA00001974"/>
    </source>
</evidence>
<comment type="cofactor">
    <cofactor evidence="1">
        <name>FAD</name>
        <dbReference type="ChEBI" id="CHEBI:57692"/>
    </cofactor>
</comment>
<accession>M2SWS7</accession>
<dbReference type="InterPro" id="IPR036188">
    <property type="entry name" value="FAD/NAD-bd_sf"/>
</dbReference>
<keyword evidence="3" id="KW-0285">Flavoprotein</keyword>
<dbReference type="OMA" id="DSEWSIY"/>
<evidence type="ECO:0000256" key="7">
    <source>
        <dbReference type="ARBA" id="ARBA00023033"/>
    </source>
</evidence>
<evidence type="ECO:0000256" key="6">
    <source>
        <dbReference type="ARBA" id="ARBA00023002"/>
    </source>
</evidence>
<evidence type="ECO:0008006" key="10">
    <source>
        <dbReference type="Google" id="ProtNLM"/>
    </source>
</evidence>